<dbReference type="Gene3D" id="3.20.20.80">
    <property type="entry name" value="Glycosidases"/>
    <property type="match status" value="1"/>
</dbReference>
<dbReference type="GO" id="GO:0008843">
    <property type="term" value="F:endochitinase activity"/>
    <property type="evidence" value="ECO:0007669"/>
    <property type="project" value="UniProtKB-EC"/>
</dbReference>
<dbReference type="InterPro" id="IPR050542">
    <property type="entry name" value="Glycosyl_Hydrlase18_Chitinase"/>
</dbReference>
<evidence type="ECO:0000313" key="9">
    <source>
        <dbReference type="Proteomes" id="UP000648801"/>
    </source>
</evidence>
<comment type="caution">
    <text evidence="8">The sequence shown here is derived from an EMBL/GenBank/DDBJ whole genome shotgun (WGS) entry which is preliminary data.</text>
</comment>
<dbReference type="GO" id="GO:0005975">
    <property type="term" value="P:carbohydrate metabolic process"/>
    <property type="evidence" value="ECO:0007669"/>
    <property type="project" value="InterPro"/>
</dbReference>
<gene>
    <name evidence="8" type="ORF">GCM10011507_33050</name>
</gene>
<evidence type="ECO:0000256" key="5">
    <source>
        <dbReference type="SAM" id="MobiDB-lite"/>
    </source>
</evidence>
<evidence type="ECO:0000259" key="7">
    <source>
        <dbReference type="PROSITE" id="PS51910"/>
    </source>
</evidence>
<reference evidence="8" key="1">
    <citation type="journal article" date="2014" name="Int. J. Syst. Evol. Microbiol.">
        <title>Complete genome sequence of Corynebacterium casei LMG S-19264T (=DSM 44701T), isolated from a smear-ripened cheese.</title>
        <authorList>
            <consortium name="US DOE Joint Genome Institute (JGI-PGF)"/>
            <person name="Walter F."/>
            <person name="Albersmeier A."/>
            <person name="Kalinowski J."/>
            <person name="Ruckert C."/>
        </authorList>
    </citation>
    <scope>NUCLEOTIDE SEQUENCE</scope>
    <source>
        <strain evidence="8">CGMCC 1.15447</strain>
    </source>
</reference>
<keyword evidence="6" id="KW-0732">Signal</keyword>
<evidence type="ECO:0000256" key="6">
    <source>
        <dbReference type="SAM" id="SignalP"/>
    </source>
</evidence>
<keyword evidence="2 4" id="KW-0378">Hydrolase</keyword>
<dbReference type="InterPro" id="IPR001579">
    <property type="entry name" value="Glyco_hydro_18_chit_AS"/>
</dbReference>
<feature type="signal peptide" evidence="6">
    <location>
        <begin position="1"/>
        <end position="18"/>
    </location>
</feature>
<dbReference type="EMBL" id="BMJB01000003">
    <property type="protein sequence ID" value="GGA79204.1"/>
    <property type="molecule type" value="Genomic_DNA"/>
</dbReference>
<protein>
    <recommendedName>
        <fullName evidence="1">chitinase</fullName>
        <ecNumber evidence="1">3.2.1.14</ecNumber>
    </recommendedName>
</protein>
<evidence type="ECO:0000256" key="2">
    <source>
        <dbReference type="ARBA" id="ARBA00022801"/>
    </source>
</evidence>
<accession>A0A916W948</accession>
<evidence type="ECO:0000256" key="4">
    <source>
        <dbReference type="RuleBase" id="RU000489"/>
    </source>
</evidence>
<dbReference type="PROSITE" id="PS51910">
    <property type="entry name" value="GH18_2"/>
    <property type="match status" value="1"/>
</dbReference>
<dbReference type="PANTHER" id="PTHR45708">
    <property type="entry name" value="ENDOCHITINASE"/>
    <property type="match status" value="1"/>
</dbReference>
<dbReference type="Pfam" id="PF00704">
    <property type="entry name" value="Glyco_hydro_18"/>
    <property type="match status" value="1"/>
</dbReference>
<sequence>MRSTFLCLFSLLVFPLQAAQAQGTVPVFTHTAGQASYTFTGSDPAQQTVTTIPTLLVPITLSFEAKKIGGKSFELSADADVPRVLGSPVYSKFAFASGERTQYIDAMLRATFPAAKGWHTLLGKPQVKPVKITIPVGYGYVLTSKKNGGAVAVVDIEFLQKELFKQLPKQDGKLVIALTHNTTYYALSDATVCCSWGTHGIDSATGNSFVLASYLHGTPAIVEDRDVQPLTAQLAEFFYDPLHDPLVTTPMFQQSSAAHGNVFPRWMRPASLSTGEEGSCGGSGVGSTYFNLQPTDTNHKNDFPASKPFAARTKNDTYHLQNVALLQWYVGSSEGTGSRFSFPDLQALTAAAAPCPTRFGRREGSSPEPSVEPKQQSGASNGHELIGYWTGHSRAGVPFQLRDVSPQWDVIIVAFASPDKTSPGTLHFHPPVGIDPAQFKQDVAYMKSHGKKVMISLGGGGQFFTMPDAESTERFLSSVTSIVSEYGFDGIDLDFESPSLSIDAGDTDFKHPTTPSIVNMISALRKLHDHFGPSFMISLVPEGTQIPSGYPSYGGQFGSYLPLAYATRDILSFVDVQDYNTPPLQGLDGEIYQIGSADYDAAMTELLLHGFNVGGNPAHFFPGLPARQVAVGFLTGYSTPQHVSEAMDFIITGKAPVNSTYKLRKPGGYPDMIGAMFWTIDADRGSGYKYSNLIGPQLHGYPASK</sequence>
<feature type="domain" description="GH18" evidence="7">
    <location>
        <begin position="383"/>
        <end position="701"/>
    </location>
</feature>
<dbReference type="SUPFAM" id="SSF51445">
    <property type="entry name" value="(Trans)glycosidases"/>
    <property type="match status" value="1"/>
</dbReference>
<dbReference type="AlphaFoldDB" id="A0A916W948"/>
<reference evidence="8" key="2">
    <citation type="submission" date="2020-09" db="EMBL/GenBank/DDBJ databases">
        <authorList>
            <person name="Sun Q."/>
            <person name="Zhou Y."/>
        </authorList>
    </citation>
    <scope>NUCLEOTIDE SEQUENCE</scope>
    <source>
        <strain evidence="8">CGMCC 1.15447</strain>
    </source>
</reference>
<proteinExistence type="predicted"/>
<dbReference type="GO" id="GO:0008061">
    <property type="term" value="F:chitin binding"/>
    <property type="evidence" value="ECO:0007669"/>
    <property type="project" value="InterPro"/>
</dbReference>
<dbReference type="PANTHER" id="PTHR45708:SF49">
    <property type="entry name" value="ENDOCHITINASE"/>
    <property type="match status" value="1"/>
</dbReference>
<dbReference type="PROSITE" id="PS01095">
    <property type="entry name" value="GH18_1"/>
    <property type="match status" value="1"/>
</dbReference>
<evidence type="ECO:0000256" key="1">
    <source>
        <dbReference type="ARBA" id="ARBA00012729"/>
    </source>
</evidence>
<name>A0A916W948_9BACT</name>
<dbReference type="EC" id="3.2.1.14" evidence="1"/>
<dbReference type="Proteomes" id="UP000648801">
    <property type="component" value="Unassembled WGS sequence"/>
</dbReference>
<evidence type="ECO:0000313" key="8">
    <source>
        <dbReference type="EMBL" id="GGA79204.1"/>
    </source>
</evidence>
<feature type="chain" id="PRO_5037364145" description="chitinase" evidence="6">
    <location>
        <begin position="19"/>
        <end position="705"/>
    </location>
</feature>
<dbReference type="InterPro" id="IPR001223">
    <property type="entry name" value="Glyco_hydro18_cat"/>
</dbReference>
<dbReference type="InterPro" id="IPR017853">
    <property type="entry name" value="GH"/>
</dbReference>
<dbReference type="SMART" id="SM00636">
    <property type="entry name" value="Glyco_18"/>
    <property type="match status" value="1"/>
</dbReference>
<feature type="region of interest" description="Disordered" evidence="5">
    <location>
        <begin position="357"/>
        <end position="382"/>
    </location>
</feature>
<keyword evidence="9" id="KW-1185">Reference proteome</keyword>
<organism evidence="8 9">
    <name type="scientific">Edaphobacter acidisoli</name>
    <dbReference type="NCBI Taxonomy" id="2040573"/>
    <lineage>
        <taxon>Bacteria</taxon>
        <taxon>Pseudomonadati</taxon>
        <taxon>Acidobacteriota</taxon>
        <taxon>Terriglobia</taxon>
        <taxon>Terriglobales</taxon>
        <taxon>Acidobacteriaceae</taxon>
        <taxon>Edaphobacter</taxon>
    </lineage>
</organism>
<dbReference type="RefSeq" id="WP_188760631.1">
    <property type="nucleotide sequence ID" value="NZ_BMJB01000003.1"/>
</dbReference>
<dbReference type="InterPro" id="IPR011583">
    <property type="entry name" value="Chitinase_II/V-like_cat"/>
</dbReference>
<keyword evidence="3 4" id="KW-0326">Glycosidase</keyword>
<evidence type="ECO:0000256" key="3">
    <source>
        <dbReference type="ARBA" id="ARBA00023295"/>
    </source>
</evidence>